<proteinExistence type="predicted"/>
<keyword evidence="5" id="KW-1185">Reference proteome</keyword>
<organism evidence="4 5">
    <name type="scientific">Scylla paramamosain</name>
    <name type="common">Mud crab</name>
    <dbReference type="NCBI Taxonomy" id="85552"/>
    <lineage>
        <taxon>Eukaryota</taxon>
        <taxon>Metazoa</taxon>
        <taxon>Ecdysozoa</taxon>
        <taxon>Arthropoda</taxon>
        <taxon>Crustacea</taxon>
        <taxon>Multicrustacea</taxon>
        <taxon>Malacostraca</taxon>
        <taxon>Eumalacostraca</taxon>
        <taxon>Eucarida</taxon>
        <taxon>Decapoda</taxon>
        <taxon>Pleocyemata</taxon>
        <taxon>Brachyura</taxon>
        <taxon>Eubrachyura</taxon>
        <taxon>Portunoidea</taxon>
        <taxon>Portunidae</taxon>
        <taxon>Portuninae</taxon>
        <taxon>Scylla</taxon>
    </lineage>
</organism>
<reference evidence="4 5" key="1">
    <citation type="submission" date="2023-03" db="EMBL/GenBank/DDBJ databases">
        <title>High-quality genome of Scylla paramamosain provides insights in environmental adaptation.</title>
        <authorList>
            <person name="Zhang L."/>
        </authorList>
    </citation>
    <scope>NUCLEOTIDE SEQUENCE [LARGE SCALE GENOMIC DNA]</scope>
    <source>
        <strain evidence="4">LZ_2023a</strain>
        <tissue evidence="4">Muscle</tissue>
    </source>
</reference>
<name>A0AAW0UEH3_SCYPA</name>
<evidence type="ECO:0000256" key="3">
    <source>
        <dbReference type="SAM" id="SignalP"/>
    </source>
</evidence>
<sequence>MQLRGTMILVLVVWLLMGWVRSQEGGADTTSRQRRAHQKRITMKKLADRGLSLAEQERMTKEILARLDYYASSTVATIPTTTTTTTTNPLHLLHHRHRHHHQLRPYNLHLSPRAARLAEEMVDEQPPQGSHLRYSQEFLQYEDSPPENDLLAEEVEVMEEEEEEEEEEVDVMQQYRLAEELDDLTRNKREKVGAKERRRSCKNRRNERRQECRKRRQRCKQLRLVKRRRKMRYREVEKMLNDTIPVFVDHSGIEYIDCCPSELKSFNKTVGKSRSHETMEIKPGYEAFTERLCLEGFRDKECIIPGNALQPEVSTRCVQQYSYSQALVRPLNSTDDVEWMVGSIQVGSGCSCQMSTNHKKKKRKRKRR</sequence>
<feature type="compositionally biased region" description="Basic and acidic residues" evidence="2">
    <location>
        <begin position="186"/>
        <end position="195"/>
    </location>
</feature>
<dbReference type="Proteomes" id="UP001487740">
    <property type="component" value="Unassembled WGS sequence"/>
</dbReference>
<gene>
    <name evidence="4" type="ORF">O3P69_003705</name>
</gene>
<dbReference type="InterPro" id="IPR029034">
    <property type="entry name" value="Cystine-knot_cytokine"/>
</dbReference>
<evidence type="ECO:0000256" key="1">
    <source>
        <dbReference type="SAM" id="Coils"/>
    </source>
</evidence>
<feature type="compositionally biased region" description="Basic residues" evidence="2">
    <location>
        <begin position="196"/>
        <end position="209"/>
    </location>
</feature>
<keyword evidence="1" id="KW-0175">Coiled coil</keyword>
<keyword evidence="3" id="KW-0732">Signal</keyword>
<feature type="region of interest" description="Disordered" evidence="2">
    <location>
        <begin position="186"/>
        <end position="209"/>
    </location>
</feature>
<dbReference type="EMBL" id="JARAKH010000012">
    <property type="protein sequence ID" value="KAK8397988.1"/>
    <property type="molecule type" value="Genomic_DNA"/>
</dbReference>
<dbReference type="EMBL" id="JARAKH010000012">
    <property type="protein sequence ID" value="KAK8397989.1"/>
    <property type="molecule type" value="Genomic_DNA"/>
</dbReference>
<dbReference type="Gene3D" id="2.10.90.10">
    <property type="entry name" value="Cystine-knot cytokines"/>
    <property type="match status" value="1"/>
</dbReference>
<feature type="chain" id="PRO_5044717105" evidence="3">
    <location>
        <begin position="23"/>
        <end position="368"/>
    </location>
</feature>
<feature type="coiled-coil region" evidence="1">
    <location>
        <begin position="148"/>
        <end position="178"/>
    </location>
</feature>
<evidence type="ECO:0000256" key="2">
    <source>
        <dbReference type="SAM" id="MobiDB-lite"/>
    </source>
</evidence>
<comment type="caution">
    <text evidence="4">The sequence shown here is derived from an EMBL/GenBank/DDBJ whole genome shotgun (WGS) entry which is preliminary data.</text>
</comment>
<evidence type="ECO:0000313" key="4">
    <source>
        <dbReference type="EMBL" id="KAK8397989.1"/>
    </source>
</evidence>
<protein>
    <submittedName>
        <fullName evidence="4">Uncharacterized protein</fullName>
    </submittedName>
</protein>
<feature type="signal peptide" evidence="3">
    <location>
        <begin position="1"/>
        <end position="22"/>
    </location>
</feature>
<accession>A0AAW0UEH3</accession>
<evidence type="ECO:0000313" key="5">
    <source>
        <dbReference type="Proteomes" id="UP001487740"/>
    </source>
</evidence>
<dbReference type="AlphaFoldDB" id="A0AAW0UEH3"/>